<dbReference type="Proteomes" id="UP001055811">
    <property type="component" value="Linkage Group LG06"/>
</dbReference>
<evidence type="ECO:0000313" key="2">
    <source>
        <dbReference type="Proteomes" id="UP001055811"/>
    </source>
</evidence>
<proteinExistence type="predicted"/>
<sequence>MYLSYNKLNETLPSFLFTLPLLENLYLDGNMFSGGLPSELFNCHSLKRLSLRSNQLDDEISGGSTQPLFIQLANLTFLDISSNKFTGLWDSDTFLSSLPNLQGLDLSNNGLAVITNKSSSIYVNPNFHILRLASCKLALFPESIRAMKKLTSLDLSKNDIHGRIPDWAGQGR</sequence>
<organism evidence="1 2">
    <name type="scientific">Cichorium intybus</name>
    <name type="common">Chicory</name>
    <dbReference type="NCBI Taxonomy" id="13427"/>
    <lineage>
        <taxon>Eukaryota</taxon>
        <taxon>Viridiplantae</taxon>
        <taxon>Streptophyta</taxon>
        <taxon>Embryophyta</taxon>
        <taxon>Tracheophyta</taxon>
        <taxon>Spermatophyta</taxon>
        <taxon>Magnoliopsida</taxon>
        <taxon>eudicotyledons</taxon>
        <taxon>Gunneridae</taxon>
        <taxon>Pentapetalae</taxon>
        <taxon>asterids</taxon>
        <taxon>campanulids</taxon>
        <taxon>Asterales</taxon>
        <taxon>Asteraceae</taxon>
        <taxon>Cichorioideae</taxon>
        <taxon>Cichorieae</taxon>
        <taxon>Cichoriinae</taxon>
        <taxon>Cichorium</taxon>
    </lineage>
</organism>
<reference evidence="1 2" key="2">
    <citation type="journal article" date="2022" name="Mol. Ecol. Resour.">
        <title>The genomes of chicory, endive, great burdock and yacon provide insights into Asteraceae paleo-polyploidization history and plant inulin production.</title>
        <authorList>
            <person name="Fan W."/>
            <person name="Wang S."/>
            <person name="Wang H."/>
            <person name="Wang A."/>
            <person name="Jiang F."/>
            <person name="Liu H."/>
            <person name="Zhao H."/>
            <person name="Xu D."/>
            <person name="Zhang Y."/>
        </authorList>
    </citation>
    <scope>NUCLEOTIDE SEQUENCE [LARGE SCALE GENOMIC DNA]</scope>
    <source>
        <strain evidence="2">cv. Punajuju</strain>
        <tissue evidence="1">Leaves</tissue>
    </source>
</reference>
<comment type="caution">
    <text evidence="1">The sequence shown here is derived from an EMBL/GenBank/DDBJ whole genome shotgun (WGS) entry which is preliminary data.</text>
</comment>
<evidence type="ECO:0000313" key="1">
    <source>
        <dbReference type="EMBL" id="KAI3721065.1"/>
    </source>
</evidence>
<name>A0ACB9BGH5_CICIN</name>
<dbReference type="EMBL" id="CM042014">
    <property type="protein sequence ID" value="KAI3721065.1"/>
    <property type="molecule type" value="Genomic_DNA"/>
</dbReference>
<gene>
    <name evidence="1" type="ORF">L2E82_32068</name>
</gene>
<reference evidence="2" key="1">
    <citation type="journal article" date="2022" name="Mol. Ecol. Resour.">
        <title>The genomes of chicory, endive, great burdock and yacon provide insights into Asteraceae palaeo-polyploidization history and plant inulin production.</title>
        <authorList>
            <person name="Fan W."/>
            <person name="Wang S."/>
            <person name="Wang H."/>
            <person name="Wang A."/>
            <person name="Jiang F."/>
            <person name="Liu H."/>
            <person name="Zhao H."/>
            <person name="Xu D."/>
            <person name="Zhang Y."/>
        </authorList>
    </citation>
    <scope>NUCLEOTIDE SEQUENCE [LARGE SCALE GENOMIC DNA]</scope>
    <source>
        <strain evidence="2">cv. Punajuju</strain>
    </source>
</reference>
<protein>
    <submittedName>
        <fullName evidence="1">Uncharacterized protein</fullName>
    </submittedName>
</protein>
<accession>A0ACB9BGH5</accession>
<keyword evidence="2" id="KW-1185">Reference proteome</keyword>